<dbReference type="CDD" id="cd06223">
    <property type="entry name" value="PRTases_typeI"/>
    <property type="match status" value="1"/>
</dbReference>
<dbReference type="OrthoDB" id="9802824at2"/>
<organism evidence="4 5">
    <name type="scientific">Methylacidimicrobium cyclopophantes</name>
    <dbReference type="NCBI Taxonomy" id="1041766"/>
    <lineage>
        <taxon>Bacteria</taxon>
        <taxon>Pseudomonadati</taxon>
        <taxon>Verrucomicrobiota</taxon>
        <taxon>Methylacidimicrobium</taxon>
    </lineage>
</organism>
<keyword evidence="5" id="KW-1185">Reference proteome</keyword>
<keyword evidence="4" id="KW-0328">Glycosyltransferase</keyword>
<dbReference type="PANTHER" id="PTHR43340">
    <property type="entry name" value="HYPOXANTHINE-GUANINE PHOSPHORIBOSYLTRANSFERASE"/>
    <property type="match status" value="1"/>
</dbReference>
<accession>A0A5E6MFX4</accession>
<comment type="catalytic activity">
    <reaction evidence="2">
        <text>IMP + diphosphate = hypoxanthine + 5-phospho-alpha-D-ribose 1-diphosphate</text>
        <dbReference type="Rhea" id="RHEA:17973"/>
        <dbReference type="ChEBI" id="CHEBI:17368"/>
        <dbReference type="ChEBI" id="CHEBI:33019"/>
        <dbReference type="ChEBI" id="CHEBI:58017"/>
        <dbReference type="ChEBI" id="CHEBI:58053"/>
        <dbReference type="EC" id="2.4.2.8"/>
    </reaction>
    <physiologicalReaction direction="right-to-left" evidence="2">
        <dbReference type="Rhea" id="RHEA:17975"/>
    </physiologicalReaction>
</comment>
<dbReference type="InterPro" id="IPR029057">
    <property type="entry name" value="PRTase-like"/>
</dbReference>
<evidence type="ECO:0000259" key="3">
    <source>
        <dbReference type="Pfam" id="PF00156"/>
    </source>
</evidence>
<dbReference type="GO" id="GO:0005829">
    <property type="term" value="C:cytosol"/>
    <property type="evidence" value="ECO:0007669"/>
    <property type="project" value="TreeGrafter"/>
</dbReference>
<sequence length="190" mass="21204">MERESAEERLESEIGRLLLSEEAIRQRVKALGADIRTAYSSTPFTLLGLLNGSLLFTADLLRELPPETEVLFWRVQSYRGTVSTGFPEGLEAERGDFAGRAVLVVDDILDSGCTLLAVEKRLRALGACKVDYCVLLAKRRARTAGAPVPRWIGFEIPDRFVIGYGLDYEGRYRGLRSIRVLAEETVLPEK</sequence>
<dbReference type="GO" id="GO:0032263">
    <property type="term" value="P:GMP salvage"/>
    <property type="evidence" value="ECO:0007669"/>
    <property type="project" value="TreeGrafter"/>
</dbReference>
<dbReference type="InterPro" id="IPR000836">
    <property type="entry name" value="PRTase_dom"/>
</dbReference>
<evidence type="ECO:0000313" key="5">
    <source>
        <dbReference type="Proteomes" id="UP000381693"/>
    </source>
</evidence>
<keyword evidence="4" id="KW-0808">Transferase</keyword>
<dbReference type="RefSeq" id="WP_142525253.1">
    <property type="nucleotide sequence ID" value="NZ_CABFUZ020000125.1"/>
</dbReference>
<evidence type="ECO:0000256" key="2">
    <source>
        <dbReference type="ARBA" id="ARBA00049402"/>
    </source>
</evidence>
<dbReference type="InterPro" id="IPR050408">
    <property type="entry name" value="HGPRT"/>
</dbReference>
<dbReference type="Pfam" id="PF00156">
    <property type="entry name" value="Pribosyltran"/>
    <property type="match status" value="1"/>
</dbReference>
<dbReference type="GO" id="GO:0004422">
    <property type="term" value="F:hypoxanthine phosphoribosyltransferase activity"/>
    <property type="evidence" value="ECO:0007669"/>
    <property type="project" value="TreeGrafter"/>
</dbReference>
<dbReference type="GO" id="GO:0046100">
    <property type="term" value="P:hypoxanthine metabolic process"/>
    <property type="evidence" value="ECO:0007669"/>
    <property type="project" value="TreeGrafter"/>
</dbReference>
<dbReference type="GO" id="GO:0000287">
    <property type="term" value="F:magnesium ion binding"/>
    <property type="evidence" value="ECO:0007669"/>
    <property type="project" value="TreeGrafter"/>
</dbReference>
<evidence type="ECO:0000313" key="4">
    <source>
        <dbReference type="EMBL" id="VVM06753.1"/>
    </source>
</evidence>
<dbReference type="EC" id="2.4.2.8" evidence="4"/>
<dbReference type="GO" id="GO:0052657">
    <property type="term" value="F:guanine phosphoribosyltransferase activity"/>
    <property type="evidence" value="ECO:0007669"/>
    <property type="project" value="RHEA"/>
</dbReference>
<dbReference type="GO" id="GO:0006178">
    <property type="term" value="P:guanine salvage"/>
    <property type="evidence" value="ECO:0007669"/>
    <property type="project" value="TreeGrafter"/>
</dbReference>
<comment type="caution">
    <text evidence="4">The sequence shown here is derived from an EMBL/GenBank/DDBJ whole genome shotgun (WGS) entry which is preliminary data.</text>
</comment>
<protein>
    <submittedName>
        <fullName evidence="4">Hypoxanthine phosphoribosyltransferase</fullName>
        <ecNumber evidence="4">2.4.2.8</ecNumber>
    </submittedName>
</protein>
<feature type="domain" description="Phosphoribosyltransferase" evidence="3">
    <location>
        <begin position="20"/>
        <end position="168"/>
    </location>
</feature>
<gene>
    <name evidence="4" type="primary">hprT/hpt/HPRT1</name>
    <name evidence="4" type="ORF">MAMC_01229</name>
</gene>
<dbReference type="EMBL" id="CABFUZ020000125">
    <property type="protein sequence ID" value="VVM06753.1"/>
    <property type="molecule type" value="Genomic_DNA"/>
</dbReference>
<evidence type="ECO:0000256" key="1">
    <source>
        <dbReference type="ARBA" id="ARBA00048811"/>
    </source>
</evidence>
<dbReference type="SUPFAM" id="SSF53271">
    <property type="entry name" value="PRTase-like"/>
    <property type="match status" value="1"/>
</dbReference>
<dbReference type="AlphaFoldDB" id="A0A5E6MFX4"/>
<comment type="catalytic activity">
    <reaction evidence="1">
        <text>GMP + diphosphate = guanine + 5-phospho-alpha-D-ribose 1-diphosphate</text>
        <dbReference type="Rhea" id="RHEA:25424"/>
        <dbReference type="ChEBI" id="CHEBI:16235"/>
        <dbReference type="ChEBI" id="CHEBI:33019"/>
        <dbReference type="ChEBI" id="CHEBI:58017"/>
        <dbReference type="ChEBI" id="CHEBI:58115"/>
        <dbReference type="EC" id="2.4.2.8"/>
    </reaction>
    <physiologicalReaction direction="right-to-left" evidence="1">
        <dbReference type="Rhea" id="RHEA:25426"/>
    </physiologicalReaction>
</comment>
<name>A0A5E6MFX4_9BACT</name>
<reference evidence="4" key="1">
    <citation type="submission" date="2019-09" db="EMBL/GenBank/DDBJ databases">
        <authorList>
            <person name="Cremers G."/>
        </authorList>
    </citation>
    <scope>NUCLEOTIDE SEQUENCE [LARGE SCALE GENOMIC DNA]</scope>
    <source>
        <strain evidence="4">3B</strain>
    </source>
</reference>
<dbReference type="PANTHER" id="PTHR43340:SF1">
    <property type="entry name" value="HYPOXANTHINE PHOSPHORIBOSYLTRANSFERASE"/>
    <property type="match status" value="1"/>
</dbReference>
<dbReference type="Proteomes" id="UP000381693">
    <property type="component" value="Unassembled WGS sequence"/>
</dbReference>
<dbReference type="Gene3D" id="3.40.50.2020">
    <property type="match status" value="1"/>
</dbReference>
<proteinExistence type="predicted"/>
<dbReference type="GO" id="GO:0032264">
    <property type="term" value="P:IMP salvage"/>
    <property type="evidence" value="ECO:0007669"/>
    <property type="project" value="TreeGrafter"/>
</dbReference>